<accession>A0A8H7E2S4</accession>
<evidence type="ECO:0000313" key="3">
    <source>
        <dbReference type="Proteomes" id="UP000606974"/>
    </source>
</evidence>
<protein>
    <submittedName>
        <fullName evidence="2">Uncharacterized protein</fullName>
    </submittedName>
</protein>
<dbReference type="OrthoDB" id="5424793at2759"/>
<feature type="region of interest" description="Disordered" evidence="1">
    <location>
        <begin position="91"/>
        <end position="143"/>
    </location>
</feature>
<evidence type="ECO:0000313" key="2">
    <source>
        <dbReference type="EMBL" id="KAF7507282.1"/>
    </source>
</evidence>
<gene>
    <name evidence="2" type="ORF">GJ744_010716</name>
</gene>
<proteinExistence type="predicted"/>
<keyword evidence="3" id="KW-1185">Reference proteome</keyword>
<evidence type="ECO:0000256" key="1">
    <source>
        <dbReference type="SAM" id="MobiDB-lite"/>
    </source>
</evidence>
<dbReference type="EMBL" id="JAACFV010000071">
    <property type="protein sequence ID" value="KAF7507282.1"/>
    <property type="molecule type" value="Genomic_DNA"/>
</dbReference>
<comment type="caution">
    <text evidence="2">The sequence shown here is derived from an EMBL/GenBank/DDBJ whole genome shotgun (WGS) entry which is preliminary data.</text>
</comment>
<organism evidence="2 3">
    <name type="scientific">Endocarpon pusillum</name>
    <dbReference type="NCBI Taxonomy" id="364733"/>
    <lineage>
        <taxon>Eukaryota</taxon>
        <taxon>Fungi</taxon>
        <taxon>Dikarya</taxon>
        <taxon>Ascomycota</taxon>
        <taxon>Pezizomycotina</taxon>
        <taxon>Eurotiomycetes</taxon>
        <taxon>Chaetothyriomycetidae</taxon>
        <taxon>Verrucariales</taxon>
        <taxon>Verrucariaceae</taxon>
        <taxon>Endocarpon</taxon>
    </lineage>
</organism>
<name>A0A8H7E2S4_9EURO</name>
<dbReference type="AlphaFoldDB" id="A0A8H7E2S4"/>
<feature type="compositionally biased region" description="Polar residues" evidence="1">
    <location>
        <begin position="116"/>
        <end position="130"/>
    </location>
</feature>
<reference evidence="2" key="1">
    <citation type="submission" date="2020-02" db="EMBL/GenBank/DDBJ databases">
        <authorList>
            <person name="Palmer J.M."/>
        </authorList>
    </citation>
    <scope>NUCLEOTIDE SEQUENCE</scope>
    <source>
        <strain evidence="2">EPUS1.4</strain>
        <tissue evidence="2">Thallus</tissue>
    </source>
</reference>
<sequence>MDTPTLRPHRSLQALIPQRQLRRYPLDIRTAQEQVRLDLYLESLCYRMSSITTFNGASQPHPDFFLSLKMILERTRHWYVRKTRVANVGDSATTAATRDPADGDSPLEIIRDPHEGTTTGAPTQQHSPAGQASDPPTKPALVPTIGMSEATHGEVEATQFHAMAGFEEMDDFMAILTTRSARPVSLIRPCFRNCEPSF</sequence>
<dbReference type="Proteomes" id="UP000606974">
    <property type="component" value="Unassembled WGS sequence"/>
</dbReference>